<evidence type="ECO:0000256" key="3">
    <source>
        <dbReference type="SAM" id="Phobius"/>
    </source>
</evidence>
<dbReference type="NCBIfam" id="TIGR00350">
    <property type="entry name" value="lytR_cpsA_psr"/>
    <property type="match status" value="1"/>
</dbReference>
<gene>
    <name evidence="6" type="ORF">GCM10009810_15900</name>
</gene>
<dbReference type="RefSeq" id="WP_344064519.1">
    <property type="nucleotide sequence ID" value="NZ_BAAAPN010000041.1"/>
</dbReference>
<keyword evidence="3" id="KW-0812">Transmembrane</keyword>
<comment type="caution">
    <text evidence="6">The sequence shown here is derived from an EMBL/GenBank/DDBJ whole genome shotgun (WGS) entry which is preliminary data.</text>
</comment>
<keyword evidence="3" id="KW-1133">Transmembrane helix</keyword>
<evidence type="ECO:0008006" key="8">
    <source>
        <dbReference type="Google" id="ProtNLM"/>
    </source>
</evidence>
<dbReference type="Pfam" id="PF03816">
    <property type="entry name" value="LytR_cpsA_psr"/>
    <property type="match status" value="1"/>
</dbReference>
<comment type="similarity">
    <text evidence="1">Belongs to the LytR/CpsA/Psr (LCP) family.</text>
</comment>
<reference evidence="7" key="1">
    <citation type="journal article" date="2019" name="Int. J. Syst. Evol. Microbiol.">
        <title>The Global Catalogue of Microorganisms (GCM) 10K type strain sequencing project: providing services to taxonomists for standard genome sequencing and annotation.</title>
        <authorList>
            <consortium name="The Broad Institute Genomics Platform"/>
            <consortium name="The Broad Institute Genome Sequencing Center for Infectious Disease"/>
            <person name="Wu L."/>
            <person name="Ma J."/>
        </authorList>
    </citation>
    <scope>NUCLEOTIDE SEQUENCE [LARGE SCALE GENOMIC DNA]</scope>
    <source>
        <strain evidence="7">JCM 15591</strain>
    </source>
</reference>
<dbReference type="Pfam" id="PF13399">
    <property type="entry name" value="LytR_C"/>
    <property type="match status" value="1"/>
</dbReference>
<dbReference type="InterPro" id="IPR027381">
    <property type="entry name" value="LytR/CpsA/Psr_C"/>
</dbReference>
<dbReference type="Proteomes" id="UP001501475">
    <property type="component" value="Unassembled WGS sequence"/>
</dbReference>
<dbReference type="EMBL" id="BAAAPN010000041">
    <property type="protein sequence ID" value="GAA1757254.1"/>
    <property type="molecule type" value="Genomic_DNA"/>
</dbReference>
<evidence type="ECO:0000256" key="2">
    <source>
        <dbReference type="SAM" id="MobiDB-lite"/>
    </source>
</evidence>
<feature type="domain" description="LytR/CpsA/Psr regulator C-terminal" evidence="5">
    <location>
        <begin position="374"/>
        <end position="456"/>
    </location>
</feature>
<evidence type="ECO:0000259" key="4">
    <source>
        <dbReference type="Pfam" id="PF03816"/>
    </source>
</evidence>
<feature type="compositionally biased region" description="Basic and acidic residues" evidence="2">
    <location>
        <begin position="488"/>
        <end position="499"/>
    </location>
</feature>
<feature type="domain" description="Cell envelope-related transcriptional attenuator" evidence="4">
    <location>
        <begin position="109"/>
        <end position="264"/>
    </location>
</feature>
<sequence>MTREKAGRHTALATAGERPSRWAHRRHVLSGVIGSFVVVALVLAIAAYAKFNSNITRIDVSRMLGVRPTTTASSAGAHTAVNILVMGSDTRTGIGTDAYGKDTVEGGAHSDTNLLVHVSADRDRVLVVSIPRDSMTMAPKTCSDPNSTVANGEIRQWNYNFNLGGPGCTIKTLEGLTGIFVDHYVVIDFRGFQQMVDALGGVPVCTTSDIADKDAQFTLAAGHHILDGKQALGYVRVRKTVNDGSDLNRIKRQQAFLSSVAQEATSKGLLLRPDKLYGFLNAATKSITTDPEMGFGTMTSLANSVRNLGVDKIEFVTVPTQVYPKDTNRVEWRASADKIWSAIRADQPLPGAGTKPAVTSSSTPEPLTVAPDKIDVRISNDSGVEGLALQAGAALAVQGFRLAGYTNGTTGDITGTVIAYAPGHKDAARTVAAAFPGSTLRVDAAVGETVVVRLGPGAANPVAVPNRLGSDPLPPMTVSAGPSATDGLETRKADADICS</sequence>
<feature type="transmembrane region" description="Helical" evidence="3">
    <location>
        <begin position="28"/>
        <end position="49"/>
    </location>
</feature>
<organism evidence="6 7">
    <name type="scientific">Nostocoides vanveenii</name>
    <dbReference type="NCBI Taxonomy" id="330835"/>
    <lineage>
        <taxon>Bacteria</taxon>
        <taxon>Bacillati</taxon>
        <taxon>Actinomycetota</taxon>
        <taxon>Actinomycetes</taxon>
        <taxon>Micrococcales</taxon>
        <taxon>Intrasporangiaceae</taxon>
        <taxon>Nostocoides</taxon>
    </lineage>
</organism>
<evidence type="ECO:0000313" key="6">
    <source>
        <dbReference type="EMBL" id="GAA1757254.1"/>
    </source>
</evidence>
<evidence type="ECO:0000313" key="7">
    <source>
        <dbReference type="Proteomes" id="UP001501475"/>
    </source>
</evidence>
<dbReference type="PANTHER" id="PTHR33392:SF6">
    <property type="entry name" value="POLYISOPRENYL-TEICHOIC ACID--PEPTIDOGLYCAN TEICHOIC ACID TRANSFERASE TAGU"/>
    <property type="match status" value="1"/>
</dbReference>
<dbReference type="Gene3D" id="3.40.630.190">
    <property type="entry name" value="LCP protein"/>
    <property type="match status" value="1"/>
</dbReference>
<feature type="region of interest" description="Disordered" evidence="2">
    <location>
        <begin position="461"/>
        <end position="499"/>
    </location>
</feature>
<keyword evidence="3" id="KW-0472">Membrane</keyword>
<name>A0ABP4WL49_9MICO</name>
<evidence type="ECO:0000259" key="5">
    <source>
        <dbReference type="Pfam" id="PF13399"/>
    </source>
</evidence>
<keyword evidence="7" id="KW-1185">Reference proteome</keyword>
<dbReference type="Gene3D" id="3.30.70.2390">
    <property type="match status" value="1"/>
</dbReference>
<dbReference type="InterPro" id="IPR050922">
    <property type="entry name" value="LytR/CpsA/Psr_CW_biosynth"/>
</dbReference>
<accession>A0ABP4WL49</accession>
<proteinExistence type="inferred from homology"/>
<evidence type="ECO:0000256" key="1">
    <source>
        <dbReference type="ARBA" id="ARBA00006068"/>
    </source>
</evidence>
<dbReference type="InterPro" id="IPR004474">
    <property type="entry name" value="LytR_CpsA_psr"/>
</dbReference>
<protein>
    <recommendedName>
        <fullName evidence="8">LytR family transcriptional regulator</fullName>
    </recommendedName>
</protein>
<dbReference type="PANTHER" id="PTHR33392">
    <property type="entry name" value="POLYISOPRENYL-TEICHOIC ACID--PEPTIDOGLYCAN TEICHOIC ACID TRANSFERASE TAGU"/>
    <property type="match status" value="1"/>
</dbReference>